<dbReference type="Proteomes" id="UP001501079">
    <property type="component" value="Unassembled WGS sequence"/>
</dbReference>
<evidence type="ECO:0000313" key="3">
    <source>
        <dbReference type="Proteomes" id="UP001501079"/>
    </source>
</evidence>
<dbReference type="RefSeq" id="WP_344752929.1">
    <property type="nucleotide sequence ID" value="NZ_BAABBW010000002.1"/>
</dbReference>
<evidence type="ECO:0008006" key="4">
    <source>
        <dbReference type="Google" id="ProtNLM"/>
    </source>
</evidence>
<feature type="transmembrane region" description="Helical" evidence="1">
    <location>
        <begin position="211"/>
        <end position="232"/>
    </location>
</feature>
<feature type="transmembrane region" description="Helical" evidence="1">
    <location>
        <begin position="161"/>
        <end position="186"/>
    </location>
</feature>
<keyword evidence="1" id="KW-1133">Transmembrane helix</keyword>
<protein>
    <recommendedName>
        <fullName evidence="4">GAP family protein</fullName>
    </recommendedName>
</protein>
<accession>A0ABP7ZY14</accession>
<reference evidence="3" key="1">
    <citation type="journal article" date="2019" name="Int. J. Syst. Evol. Microbiol.">
        <title>The Global Catalogue of Microorganisms (GCM) 10K type strain sequencing project: providing services to taxonomists for standard genome sequencing and annotation.</title>
        <authorList>
            <consortium name="The Broad Institute Genomics Platform"/>
            <consortium name="The Broad Institute Genome Sequencing Center for Infectious Disease"/>
            <person name="Wu L."/>
            <person name="Ma J."/>
        </authorList>
    </citation>
    <scope>NUCLEOTIDE SEQUENCE [LARGE SCALE GENOMIC DNA]</scope>
    <source>
        <strain evidence="3">JCM 17591</strain>
    </source>
</reference>
<keyword evidence="1" id="KW-0472">Membrane</keyword>
<proteinExistence type="predicted"/>
<gene>
    <name evidence="2" type="ORF">GCM10022287_15240</name>
</gene>
<dbReference type="EMBL" id="BAABBW010000002">
    <property type="protein sequence ID" value="GAA4173189.1"/>
    <property type="molecule type" value="Genomic_DNA"/>
</dbReference>
<evidence type="ECO:0000256" key="1">
    <source>
        <dbReference type="SAM" id="Phobius"/>
    </source>
</evidence>
<name>A0ABP7ZY14_9MICO</name>
<organism evidence="2 3">
    <name type="scientific">Gryllotalpicola koreensis</name>
    <dbReference type="NCBI Taxonomy" id="993086"/>
    <lineage>
        <taxon>Bacteria</taxon>
        <taxon>Bacillati</taxon>
        <taxon>Actinomycetota</taxon>
        <taxon>Actinomycetes</taxon>
        <taxon>Micrococcales</taxon>
        <taxon>Microbacteriaceae</taxon>
        <taxon>Gryllotalpicola</taxon>
    </lineage>
</organism>
<feature type="transmembrane region" description="Helical" evidence="1">
    <location>
        <begin position="129"/>
        <end position="149"/>
    </location>
</feature>
<sequence>MGGELARVLGALVSLVLLGLTFGFSPPLYGVTLHLLARGGSPRRPIVFLCIGMALSATVLLLAFRTFDPTTLATALSGQVAHLLVQAAVDLIAGAVLVIGGLVFARYARRPRRTPAPAEAHVREQHPQAMIGVGFANTLGVWPPVTMYVTGRVIAGATVHITLQLVLFAVFLVAVVGPYLAAGYVWRRMPVVAARVNRAYARLLQRDFRPLIAWGIVIAGVVFLVLGAVTGLSQLAGH</sequence>
<comment type="caution">
    <text evidence="2">The sequence shown here is derived from an EMBL/GenBank/DDBJ whole genome shotgun (WGS) entry which is preliminary data.</text>
</comment>
<keyword evidence="1" id="KW-0812">Transmembrane</keyword>
<feature type="transmembrane region" description="Helical" evidence="1">
    <location>
        <begin position="84"/>
        <end position="108"/>
    </location>
</feature>
<feature type="transmembrane region" description="Helical" evidence="1">
    <location>
        <begin position="6"/>
        <end position="25"/>
    </location>
</feature>
<evidence type="ECO:0000313" key="2">
    <source>
        <dbReference type="EMBL" id="GAA4173189.1"/>
    </source>
</evidence>
<feature type="transmembrane region" description="Helical" evidence="1">
    <location>
        <begin position="46"/>
        <end position="64"/>
    </location>
</feature>
<keyword evidence="3" id="KW-1185">Reference proteome</keyword>